<dbReference type="InterPro" id="IPR037069">
    <property type="entry name" value="AcylCoA_DH/ox_N_sf"/>
</dbReference>
<keyword evidence="9" id="KW-1185">Reference proteome</keyword>
<evidence type="ECO:0000256" key="5">
    <source>
        <dbReference type="ARBA" id="ARBA00023002"/>
    </source>
</evidence>
<dbReference type="EMBL" id="QPJK01000006">
    <property type="protein sequence ID" value="RCW69589.1"/>
    <property type="molecule type" value="Genomic_DNA"/>
</dbReference>
<dbReference type="Pfam" id="PF00441">
    <property type="entry name" value="Acyl-CoA_dh_1"/>
    <property type="match status" value="1"/>
</dbReference>
<feature type="domain" description="Acyl-CoA dehydrogenase/oxidase N-terminal" evidence="7">
    <location>
        <begin position="1"/>
        <end position="79"/>
    </location>
</feature>
<comment type="similarity">
    <text evidence="2">Belongs to the acyl-CoA dehydrogenase family.</text>
</comment>
<evidence type="ECO:0000313" key="8">
    <source>
        <dbReference type="EMBL" id="RCW69589.1"/>
    </source>
</evidence>
<evidence type="ECO:0000259" key="6">
    <source>
        <dbReference type="Pfam" id="PF00441"/>
    </source>
</evidence>
<evidence type="ECO:0000256" key="2">
    <source>
        <dbReference type="ARBA" id="ARBA00009347"/>
    </source>
</evidence>
<dbReference type="Gene3D" id="1.10.540.10">
    <property type="entry name" value="Acyl-CoA dehydrogenase/oxidase, N-terminal domain"/>
    <property type="match status" value="1"/>
</dbReference>
<dbReference type="PANTHER" id="PTHR43884:SF20">
    <property type="entry name" value="ACYL-COA DEHYDROGENASE FADE28"/>
    <property type="match status" value="1"/>
</dbReference>
<proteinExistence type="inferred from homology"/>
<keyword evidence="3" id="KW-0285">Flavoprotein</keyword>
<dbReference type="OrthoDB" id="2450120at2"/>
<dbReference type="SUPFAM" id="SSF47203">
    <property type="entry name" value="Acyl-CoA dehydrogenase C-terminal domain-like"/>
    <property type="match status" value="1"/>
</dbReference>
<keyword evidence="4" id="KW-0274">FAD</keyword>
<dbReference type="InterPro" id="IPR013786">
    <property type="entry name" value="AcylCoA_DH/ox_N"/>
</dbReference>
<dbReference type="GO" id="GO:0050660">
    <property type="term" value="F:flavin adenine dinucleotide binding"/>
    <property type="evidence" value="ECO:0007669"/>
    <property type="project" value="InterPro"/>
</dbReference>
<dbReference type="AlphaFoldDB" id="A0A368XPY0"/>
<dbReference type="GO" id="GO:0003995">
    <property type="term" value="F:acyl-CoA dehydrogenase activity"/>
    <property type="evidence" value="ECO:0007669"/>
    <property type="project" value="TreeGrafter"/>
</dbReference>
<organism evidence="8 9">
    <name type="scientific">Pseudorhodoferax soli</name>
    <dbReference type="NCBI Taxonomy" id="545864"/>
    <lineage>
        <taxon>Bacteria</taxon>
        <taxon>Pseudomonadati</taxon>
        <taxon>Pseudomonadota</taxon>
        <taxon>Betaproteobacteria</taxon>
        <taxon>Burkholderiales</taxon>
        <taxon>Comamonadaceae</taxon>
    </lineage>
</organism>
<comment type="cofactor">
    <cofactor evidence="1">
        <name>FAD</name>
        <dbReference type="ChEBI" id="CHEBI:57692"/>
    </cofactor>
</comment>
<evidence type="ECO:0000256" key="4">
    <source>
        <dbReference type="ARBA" id="ARBA00022827"/>
    </source>
</evidence>
<gene>
    <name evidence="8" type="ORF">DES41_106463</name>
</gene>
<dbReference type="SUPFAM" id="SSF56645">
    <property type="entry name" value="Acyl-CoA dehydrogenase NM domain-like"/>
    <property type="match status" value="1"/>
</dbReference>
<evidence type="ECO:0000256" key="3">
    <source>
        <dbReference type="ARBA" id="ARBA00022630"/>
    </source>
</evidence>
<name>A0A368XPY0_9BURK</name>
<keyword evidence="5" id="KW-0560">Oxidoreductase</keyword>
<dbReference type="Gene3D" id="1.20.140.10">
    <property type="entry name" value="Butyryl-CoA Dehydrogenase, subunit A, domain 3"/>
    <property type="match status" value="1"/>
</dbReference>
<dbReference type="RefSeq" id="WP_114469974.1">
    <property type="nucleotide sequence ID" value="NZ_QPJK01000006.1"/>
</dbReference>
<feature type="domain" description="Acyl-CoA dehydrogenase/oxidase C-terminal" evidence="6">
    <location>
        <begin position="178"/>
        <end position="310"/>
    </location>
</feature>
<comment type="caution">
    <text evidence="8">The sequence shown here is derived from an EMBL/GenBank/DDBJ whole genome shotgun (WGS) entry which is preliminary data.</text>
</comment>
<dbReference type="Proteomes" id="UP000252884">
    <property type="component" value="Unassembled WGS sequence"/>
</dbReference>
<dbReference type="InterPro" id="IPR009075">
    <property type="entry name" value="AcylCo_DH/oxidase_C"/>
</dbReference>
<protein>
    <submittedName>
        <fullName evidence="8">Acyl-CoA dehydrogenase-like protein</fullName>
    </submittedName>
</protein>
<sequence length="328" mass="33814">MFTEAIEAILVDQCTPAAIRAIENGGPPTALWNALAESGFLELMGSEQAGGAGLDLEAVFPIFVAFGRHAVPVPAAQSIAARALLGDVAAPHGMLTLVGHARRAADGSVSAGNVPSGAIADHALANVDGQLVLLDCARAERTHDGICGSLAASLRWPADAIGTPVGDHGAQVAVFSAALHAAAMAGAMERMFSMTLAYCNDRAQFGKAIGRFQAVQHQLSVMAEHVACAGVAAELAFQPGEHVPALLAAATAKARTSASVPLVAATAHALHGAIGVTEEFDLQLYSRRLHAWRMADGSETYWNRIVGETLLGGTASSVLQFVMQEIVA</sequence>
<evidence type="ECO:0000259" key="7">
    <source>
        <dbReference type="Pfam" id="PF02771"/>
    </source>
</evidence>
<evidence type="ECO:0000313" key="9">
    <source>
        <dbReference type="Proteomes" id="UP000252884"/>
    </source>
</evidence>
<dbReference type="PANTHER" id="PTHR43884">
    <property type="entry name" value="ACYL-COA DEHYDROGENASE"/>
    <property type="match status" value="1"/>
</dbReference>
<dbReference type="Pfam" id="PF02771">
    <property type="entry name" value="Acyl-CoA_dh_N"/>
    <property type="match status" value="1"/>
</dbReference>
<evidence type="ECO:0000256" key="1">
    <source>
        <dbReference type="ARBA" id="ARBA00001974"/>
    </source>
</evidence>
<accession>A0A368XPY0</accession>
<dbReference type="InterPro" id="IPR009100">
    <property type="entry name" value="AcylCoA_DH/oxidase_NM_dom_sf"/>
</dbReference>
<reference evidence="8 9" key="1">
    <citation type="submission" date="2018-07" db="EMBL/GenBank/DDBJ databases">
        <title>Genomic Encyclopedia of Type Strains, Phase IV (KMG-IV): sequencing the most valuable type-strain genomes for metagenomic binning, comparative biology and taxonomic classification.</title>
        <authorList>
            <person name="Goeker M."/>
        </authorList>
    </citation>
    <scope>NUCLEOTIDE SEQUENCE [LARGE SCALE GENOMIC DNA]</scope>
    <source>
        <strain evidence="8 9">DSM 21634</strain>
    </source>
</reference>
<dbReference type="InterPro" id="IPR036250">
    <property type="entry name" value="AcylCo_DH-like_C"/>
</dbReference>